<organism evidence="2 3">
    <name type="scientific">Allomyces macrogynus (strain ATCC 38327)</name>
    <name type="common">Allomyces javanicus var. macrogynus</name>
    <dbReference type="NCBI Taxonomy" id="578462"/>
    <lineage>
        <taxon>Eukaryota</taxon>
        <taxon>Fungi</taxon>
        <taxon>Fungi incertae sedis</taxon>
        <taxon>Blastocladiomycota</taxon>
        <taxon>Blastocladiomycetes</taxon>
        <taxon>Blastocladiales</taxon>
        <taxon>Blastocladiaceae</taxon>
        <taxon>Allomyces</taxon>
    </lineage>
</organism>
<evidence type="ECO:0000259" key="1">
    <source>
        <dbReference type="Pfam" id="PF11976"/>
    </source>
</evidence>
<keyword evidence="3" id="KW-1185">Reference proteome</keyword>
<sequence length="175" mass="18622">MPTAISIPNVPGVVVSVAAIPVLVQALQTLQAFQAVQILQMQESMQTTSQTLQALQAAHVASSNNTFSAVVPQATPSPSPSPDVKPGANTKLLITMRNKRQGTSIDFHVSSTLKFEKIAQAYAQLEEIDVSLHAFQFAVGGNQIDRTKRVGELGLVHGAIVDVNLVDRLPAGFVQ</sequence>
<feature type="domain" description="Rad60/SUMO-like" evidence="1">
    <location>
        <begin position="95"/>
        <end position="163"/>
    </location>
</feature>
<evidence type="ECO:0000313" key="3">
    <source>
        <dbReference type="Proteomes" id="UP000054350"/>
    </source>
</evidence>
<dbReference type="CDD" id="cd01763">
    <property type="entry name" value="Ubl_SUMO_like"/>
    <property type="match status" value="1"/>
</dbReference>
<dbReference type="Proteomes" id="UP000054350">
    <property type="component" value="Unassembled WGS sequence"/>
</dbReference>
<dbReference type="Pfam" id="PF11976">
    <property type="entry name" value="Rad60-SLD"/>
    <property type="match status" value="1"/>
</dbReference>
<dbReference type="OrthoDB" id="10533635at2759"/>
<dbReference type="EMBL" id="GG745328">
    <property type="protein sequence ID" value="KNE54469.1"/>
    <property type="molecule type" value="Genomic_DNA"/>
</dbReference>
<gene>
    <name evidence="2" type="ORF">AMAG_00442</name>
</gene>
<dbReference type="InterPro" id="IPR022617">
    <property type="entry name" value="Rad60/SUMO-like_dom"/>
</dbReference>
<dbReference type="VEuPathDB" id="FungiDB:AMAG_00442"/>
<protein>
    <recommendedName>
        <fullName evidence="1">Rad60/SUMO-like domain-containing protein</fullName>
    </recommendedName>
</protein>
<dbReference type="InterPro" id="IPR029071">
    <property type="entry name" value="Ubiquitin-like_domsf"/>
</dbReference>
<reference evidence="3" key="2">
    <citation type="submission" date="2009-11" db="EMBL/GenBank/DDBJ databases">
        <title>The Genome Sequence of Allomyces macrogynus strain ATCC 38327.</title>
        <authorList>
            <consortium name="The Broad Institute Genome Sequencing Platform"/>
            <person name="Russ C."/>
            <person name="Cuomo C."/>
            <person name="Shea T."/>
            <person name="Young S.K."/>
            <person name="Zeng Q."/>
            <person name="Koehrsen M."/>
            <person name="Haas B."/>
            <person name="Borodovsky M."/>
            <person name="Guigo R."/>
            <person name="Alvarado L."/>
            <person name="Berlin A."/>
            <person name="Borenstein D."/>
            <person name="Chen Z."/>
            <person name="Engels R."/>
            <person name="Freedman E."/>
            <person name="Gellesch M."/>
            <person name="Goldberg J."/>
            <person name="Griggs A."/>
            <person name="Gujja S."/>
            <person name="Heiman D."/>
            <person name="Hepburn T."/>
            <person name="Howarth C."/>
            <person name="Jen D."/>
            <person name="Larson L."/>
            <person name="Lewis B."/>
            <person name="Mehta T."/>
            <person name="Park D."/>
            <person name="Pearson M."/>
            <person name="Roberts A."/>
            <person name="Saif S."/>
            <person name="Shenoy N."/>
            <person name="Sisk P."/>
            <person name="Stolte C."/>
            <person name="Sykes S."/>
            <person name="Walk T."/>
            <person name="White J."/>
            <person name="Yandava C."/>
            <person name="Burger G."/>
            <person name="Gray M.W."/>
            <person name="Holland P.W.H."/>
            <person name="King N."/>
            <person name="Lang F.B.F."/>
            <person name="Roger A.J."/>
            <person name="Ruiz-Trillo I."/>
            <person name="Lander E."/>
            <person name="Nusbaum C."/>
        </authorList>
    </citation>
    <scope>NUCLEOTIDE SEQUENCE [LARGE SCALE GENOMIC DNA]</scope>
    <source>
        <strain evidence="3">ATCC 38327</strain>
    </source>
</reference>
<dbReference type="AlphaFoldDB" id="A0A0L0RWJ0"/>
<dbReference type="Gene3D" id="3.10.20.90">
    <property type="entry name" value="Phosphatidylinositol 3-kinase Catalytic Subunit, Chain A, domain 1"/>
    <property type="match status" value="1"/>
</dbReference>
<accession>A0A0L0RWJ0</accession>
<dbReference type="SUPFAM" id="SSF54236">
    <property type="entry name" value="Ubiquitin-like"/>
    <property type="match status" value="1"/>
</dbReference>
<reference evidence="2 3" key="1">
    <citation type="submission" date="2009-11" db="EMBL/GenBank/DDBJ databases">
        <title>Annotation of Allomyces macrogynus ATCC 38327.</title>
        <authorList>
            <consortium name="The Broad Institute Genome Sequencing Platform"/>
            <person name="Russ C."/>
            <person name="Cuomo C."/>
            <person name="Burger G."/>
            <person name="Gray M.W."/>
            <person name="Holland P.W.H."/>
            <person name="King N."/>
            <person name="Lang F.B.F."/>
            <person name="Roger A.J."/>
            <person name="Ruiz-Trillo I."/>
            <person name="Young S.K."/>
            <person name="Zeng Q."/>
            <person name="Gargeya S."/>
            <person name="Fitzgerald M."/>
            <person name="Haas B."/>
            <person name="Abouelleil A."/>
            <person name="Alvarado L."/>
            <person name="Arachchi H.M."/>
            <person name="Berlin A."/>
            <person name="Chapman S.B."/>
            <person name="Gearin G."/>
            <person name="Goldberg J."/>
            <person name="Griggs A."/>
            <person name="Gujja S."/>
            <person name="Hansen M."/>
            <person name="Heiman D."/>
            <person name="Howarth C."/>
            <person name="Larimer J."/>
            <person name="Lui A."/>
            <person name="MacDonald P.J.P."/>
            <person name="McCowen C."/>
            <person name="Montmayeur A."/>
            <person name="Murphy C."/>
            <person name="Neiman D."/>
            <person name="Pearson M."/>
            <person name="Priest M."/>
            <person name="Roberts A."/>
            <person name="Saif S."/>
            <person name="Shea T."/>
            <person name="Sisk P."/>
            <person name="Stolte C."/>
            <person name="Sykes S."/>
            <person name="Wortman J."/>
            <person name="Nusbaum C."/>
            <person name="Birren B."/>
        </authorList>
    </citation>
    <scope>NUCLEOTIDE SEQUENCE [LARGE SCALE GENOMIC DNA]</scope>
    <source>
        <strain evidence="2 3">ATCC 38327</strain>
    </source>
</reference>
<evidence type="ECO:0000313" key="2">
    <source>
        <dbReference type="EMBL" id="KNE54469.1"/>
    </source>
</evidence>
<proteinExistence type="predicted"/>
<name>A0A0L0RWJ0_ALLM3</name>